<comment type="cofactor">
    <cofactor evidence="1">
        <name>FAD</name>
        <dbReference type="ChEBI" id="CHEBI:57692"/>
    </cofactor>
</comment>
<evidence type="ECO:0000256" key="3">
    <source>
        <dbReference type="ARBA" id="ARBA00022630"/>
    </source>
</evidence>
<dbReference type="Gene3D" id="3.30.70.2740">
    <property type="match status" value="1"/>
</dbReference>
<dbReference type="InterPro" id="IPR016171">
    <property type="entry name" value="Vanillyl_alc_oxidase_C-sub2"/>
</dbReference>
<dbReference type="GO" id="GO:0016491">
    <property type="term" value="F:oxidoreductase activity"/>
    <property type="evidence" value="ECO:0007669"/>
    <property type="project" value="UniProtKB-KW"/>
</dbReference>
<name>A0A286H7V2_9ACTN</name>
<dbReference type="InterPro" id="IPR036318">
    <property type="entry name" value="FAD-bd_PCMH-like_sf"/>
</dbReference>
<dbReference type="InterPro" id="IPR016164">
    <property type="entry name" value="FAD-linked_Oxase-like_C"/>
</dbReference>
<dbReference type="PANTHER" id="PTHR42934">
    <property type="entry name" value="GLYCOLATE OXIDASE SUBUNIT GLCD"/>
    <property type="match status" value="1"/>
</dbReference>
<dbReference type="InterPro" id="IPR004113">
    <property type="entry name" value="FAD-bd_oxidored_4_C"/>
</dbReference>
<dbReference type="SUPFAM" id="SSF55103">
    <property type="entry name" value="FAD-linked oxidases, C-terminal domain"/>
    <property type="match status" value="1"/>
</dbReference>
<protein>
    <submittedName>
        <fullName evidence="7">Glycolate oxidase</fullName>
    </submittedName>
</protein>
<dbReference type="Proteomes" id="UP000219482">
    <property type="component" value="Unassembled WGS sequence"/>
</dbReference>
<proteinExistence type="inferred from homology"/>
<reference evidence="8" key="1">
    <citation type="submission" date="2017-09" db="EMBL/GenBank/DDBJ databases">
        <authorList>
            <person name="Varghese N."/>
            <person name="Submissions S."/>
        </authorList>
    </citation>
    <scope>NUCLEOTIDE SEQUENCE [LARGE SCALE GENOMIC DNA]</scope>
    <source>
        <strain evidence="8">DSM 44270</strain>
    </source>
</reference>
<dbReference type="FunFam" id="1.10.45.10:FF:000001">
    <property type="entry name" value="D-lactate dehydrogenase mitochondrial"/>
    <property type="match status" value="1"/>
</dbReference>
<dbReference type="RefSeq" id="WP_235003607.1">
    <property type="nucleotide sequence ID" value="NZ_OCNK01000008.1"/>
</dbReference>
<dbReference type="PROSITE" id="PS51387">
    <property type="entry name" value="FAD_PCMH"/>
    <property type="match status" value="1"/>
</dbReference>
<dbReference type="FunFam" id="3.30.70.2740:FF:000001">
    <property type="entry name" value="D-lactate dehydrogenase mitochondrial"/>
    <property type="match status" value="1"/>
</dbReference>
<keyword evidence="3" id="KW-0285">Flavoprotein</keyword>
<sequence>MSTPIQDTPIQRLPIEELAAELPEGAVVVDEATSDAYRHDSASSCAAGRPLGVVRPTTTEEVQAAMRWASRHRVPVVPQGARTGLSGAANAVDGALLISMVRMNRILEIDEVDQVAVVEPGVINADLSRAVAAVGLFYPPDPSSWELSTLGGNLATNAGGLCCVKYGVTADFVRGLEVVLADGEVVRVGRRTAKGVAGYDLTRLMVGSEGTLGIITQATLALRPAPEPALTMAAVFDETADAMTAVARIMASGLRPSMMEFLDKASIGAVQAYRDMGLPLDAQALLIAQSDRGALAAADVAAMGEICEALGARDVAVAEDAAESAMLTQARRLVNPAVEELGATLVDDVAVPRARLVELLAGMERIASDTGTLIVCPGHIGDGNMHPTVVFDRGDAAAAERAQVAFDAIMRLALDLGGTITGEHGVGLLKRAWLRTELGERSYALQQGIKSVFDPLGILNPGKVL</sequence>
<feature type="domain" description="FAD-binding PCMH-type" evidence="6">
    <location>
        <begin position="46"/>
        <end position="225"/>
    </location>
</feature>
<organism evidence="7 8">
    <name type="scientific">Blastococcus haudaquaticus</name>
    <dbReference type="NCBI Taxonomy" id="1938745"/>
    <lineage>
        <taxon>Bacteria</taxon>
        <taxon>Bacillati</taxon>
        <taxon>Actinomycetota</taxon>
        <taxon>Actinomycetes</taxon>
        <taxon>Geodermatophilales</taxon>
        <taxon>Geodermatophilaceae</taxon>
        <taxon>Blastococcus</taxon>
    </lineage>
</organism>
<accession>A0A286H7V2</accession>
<evidence type="ECO:0000256" key="5">
    <source>
        <dbReference type="ARBA" id="ARBA00023002"/>
    </source>
</evidence>
<evidence type="ECO:0000256" key="1">
    <source>
        <dbReference type="ARBA" id="ARBA00001974"/>
    </source>
</evidence>
<evidence type="ECO:0000256" key="4">
    <source>
        <dbReference type="ARBA" id="ARBA00022827"/>
    </source>
</evidence>
<dbReference type="InterPro" id="IPR016166">
    <property type="entry name" value="FAD-bd_PCMH"/>
</dbReference>
<dbReference type="InterPro" id="IPR051914">
    <property type="entry name" value="FAD-linked_OxidoTrans_Type4"/>
</dbReference>
<comment type="similarity">
    <text evidence="2">Belongs to the FAD-binding oxidoreductase/transferase type 4 family.</text>
</comment>
<evidence type="ECO:0000313" key="8">
    <source>
        <dbReference type="Proteomes" id="UP000219482"/>
    </source>
</evidence>
<keyword evidence="4" id="KW-0274">FAD</keyword>
<dbReference type="SUPFAM" id="SSF56176">
    <property type="entry name" value="FAD-binding/transporter-associated domain-like"/>
    <property type="match status" value="1"/>
</dbReference>
<dbReference type="GO" id="GO:0071949">
    <property type="term" value="F:FAD binding"/>
    <property type="evidence" value="ECO:0007669"/>
    <property type="project" value="InterPro"/>
</dbReference>
<dbReference type="AlphaFoldDB" id="A0A286H7V2"/>
<gene>
    <name evidence="7" type="ORF">SAMN06272739_4406</name>
</gene>
<dbReference type="Gene3D" id="3.30.465.10">
    <property type="match status" value="1"/>
</dbReference>
<dbReference type="Pfam" id="PF02913">
    <property type="entry name" value="FAD-oxidase_C"/>
    <property type="match status" value="1"/>
</dbReference>
<evidence type="ECO:0000259" key="6">
    <source>
        <dbReference type="PROSITE" id="PS51387"/>
    </source>
</evidence>
<dbReference type="PANTHER" id="PTHR42934:SF2">
    <property type="entry name" value="GLYCOLATE OXIDASE SUBUNIT GLCD"/>
    <property type="match status" value="1"/>
</dbReference>
<dbReference type="EMBL" id="OCNK01000008">
    <property type="protein sequence ID" value="SOE03848.1"/>
    <property type="molecule type" value="Genomic_DNA"/>
</dbReference>
<dbReference type="InterPro" id="IPR016169">
    <property type="entry name" value="FAD-bd_PCMH_sub2"/>
</dbReference>
<evidence type="ECO:0000313" key="7">
    <source>
        <dbReference type="EMBL" id="SOE03848.1"/>
    </source>
</evidence>
<dbReference type="InterPro" id="IPR006094">
    <property type="entry name" value="Oxid_FAD_bind_N"/>
</dbReference>
<keyword evidence="5" id="KW-0560">Oxidoreductase</keyword>
<dbReference type="Pfam" id="PF01565">
    <property type="entry name" value="FAD_binding_4"/>
    <property type="match status" value="1"/>
</dbReference>
<evidence type="ECO:0000256" key="2">
    <source>
        <dbReference type="ARBA" id="ARBA00008000"/>
    </source>
</evidence>
<keyword evidence="8" id="KW-1185">Reference proteome</keyword>
<dbReference type="Gene3D" id="1.10.45.10">
    <property type="entry name" value="Vanillyl-alcohol Oxidase, Chain A, domain 4"/>
    <property type="match status" value="1"/>
</dbReference>